<dbReference type="AlphaFoldDB" id="F0QQS1"/>
<dbReference type="EMBL" id="CP002525">
    <property type="protein sequence ID" value="ADX97841.1"/>
    <property type="molecule type" value="Genomic_DNA"/>
</dbReference>
<evidence type="ECO:0000256" key="2">
    <source>
        <dbReference type="ARBA" id="ARBA00006054"/>
    </source>
</evidence>
<sequence>MPVKIAVIGCGAVGSSFLYSAIHQNLASEYGILDYSYEVALGQALDLEDSTPYLASNSRVRALKDYSELKDYDFVVITAGRPQKPEETRLEMVKDNAKIISGIARSINDSGFSGIVIICSNPVDVLTHKFKEISNLPAERIIGSGTVLDTSRLRIEISKALNVSPNSIEGSFILGEHGDSSLVTFSQTKVAGRTINRCEDIHFESSPFCCSDYEEKLEKTVRRKAYEIIQRKRATHYGIGAALSKIISAIIFDTHEVLPVGVTPTKGEYGLSSNVTLALPTIVGGKGIIRIVDTLPLNDKEQKKLLESAKVISDNIESIRDLV</sequence>
<evidence type="ECO:0000256" key="1">
    <source>
        <dbReference type="ARBA" id="ARBA00004843"/>
    </source>
</evidence>
<dbReference type="InterPro" id="IPR011304">
    <property type="entry name" value="L-lactate_DH"/>
</dbReference>
<feature type="binding site" evidence="9">
    <location>
        <position position="34"/>
    </location>
    <ligand>
        <name>NAD(+)</name>
        <dbReference type="ChEBI" id="CHEBI:57540"/>
    </ligand>
</feature>
<evidence type="ECO:0000256" key="7">
    <source>
        <dbReference type="NCBIfam" id="TIGR01771"/>
    </source>
</evidence>
<dbReference type="Proteomes" id="UP000007484">
    <property type="component" value="Chromosome"/>
</dbReference>
<feature type="active site" description="Proton acceptor" evidence="8">
    <location>
        <position position="177"/>
    </location>
</feature>
<dbReference type="PROSITE" id="PS00064">
    <property type="entry name" value="L_LDH"/>
    <property type="match status" value="1"/>
</dbReference>
<dbReference type="HOGENOM" id="CLU_045401_1_2_14"/>
<dbReference type="InterPro" id="IPR018177">
    <property type="entry name" value="L-lactate_DH_AS"/>
</dbReference>
<evidence type="ECO:0000256" key="10">
    <source>
        <dbReference type="RuleBase" id="RU003369"/>
    </source>
</evidence>
<dbReference type="GO" id="GO:0006089">
    <property type="term" value="P:lactate metabolic process"/>
    <property type="evidence" value="ECO:0007669"/>
    <property type="project" value="TreeGrafter"/>
</dbReference>
<dbReference type="InterPro" id="IPR001236">
    <property type="entry name" value="Lactate/malate_DH_N"/>
</dbReference>
<dbReference type="NCBIfam" id="TIGR01771">
    <property type="entry name" value="L-LDH-NAD"/>
    <property type="match status" value="1"/>
</dbReference>
<protein>
    <recommendedName>
        <fullName evidence="3 7">L-lactate dehydrogenase</fullName>
        <ecNumber evidence="3 7">1.1.1.27</ecNumber>
    </recommendedName>
</protein>
<name>F0QQS1_MYCSL</name>
<dbReference type="InterPro" id="IPR015955">
    <property type="entry name" value="Lactate_DH/Glyco_Ohase_4_C"/>
</dbReference>
<evidence type="ECO:0000256" key="6">
    <source>
        <dbReference type="ARBA" id="ARBA00049258"/>
    </source>
</evidence>
<dbReference type="PANTHER" id="PTHR43128:SF16">
    <property type="entry name" value="L-LACTATE DEHYDROGENASE"/>
    <property type="match status" value="1"/>
</dbReference>
<comment type="pathway">
    <text evidence="1">Fermentation; pyruvate fermentation to lactate; (S)-lactate from pyruvate: step 1/1.</text>
</comment>
<dbReference type="SUPFAM" id="SSF56327">
    <property type="entry name" value="LDH C-terminal domain-like"/>
    <property type="match status" value="1"/>
</dbReference>
<keyword evidence="14" id="KW-1185">Reference proteome</keyword>
<keyword evidence="4 10" id="KW-0560">Oxidoreductase</keyword>
<evidence type="ECO:0000256" key="8">
    <source>
        <dbReference type="PIRSR" id="PIRSR000102-1"/>
    </source>
</evidence>
<evidence type="ECO:0000256" key="9">
    <source>
        <dbReference type="PIRSR" id="PIRSR000102-3"/>
    </source>
</evidence>
<feature type="binding site" evidence="9">
    <location>
        <begin position="9"/>
        <end position="14"/>
    </location>
    <ligand>
        <name>NAD(+)</name>
        <dbReference type="ChEBI" id="CHEBI:57540"/>
    </ligand>
</feature>
<dbReference type="GO" id="GO:0004459">
    <property type="term" value="F:L-lactate dehydrogenase (NAD+) activity"/>
    <property type="evidence" value="ECO:0007669"/>
    <property type="project" value="UniProtKB-UniRule"/>
</dbReference>
<dbReference type="GO" id="GO:0006096">
    <property type="term" value="P:glycolytic process"/>
    <property type="evidence" value="ECO:0007669"/>
    <property type="project" value="UniProtKB-UniRule"/>
</dbReference>
<evidence type="ECO:0000256" key="5">
    <source>
        <dbReference type="ARBA" id="ARBA00023027"/>
    </source>
</evidence>
<dbReference type="Gene3D" id="3.90.110.10">
    <property type="entry name" value="Lactate dehydrogenase/glycoside hydrolase, family 4, C-terminal"/>
    <property type="match status" value="1"/>
</dbReference>
<proteinExistence type="inferred from homology"/>
<dbReference type="SUPFAM" id="SSF51735">
    <property type="entry name" value="NAD(P)-binding Rossmann-fold domains"/>
    <property type="match status" value="1"/>
</dbReference>
<evidence type="ECO:0000313" key="14">
    <source>
        <dbReference type="Proteomes" id="UP000007484"/>
    </source>
</evidence>
<dbReference type="KEGG" id="mss:MSU_0299"/>
<feature type="domain" description="Lactate/malate dehydrogenase C-terminal" evidence="12">
    <location>
        <begin position="146"/>
        <end position="320"/>
    </location>
</feature>
<evidence type="ECO:0000313" key="13">
    <source>
        <dbReference type="EMBL" id="ADX97841.1"/>
    </source>
</evidence>
<dbReference type="STRING" id="768700.MSU_0299"/>
<keyword evidence="5 9" id="KW-0520">NAD</keyword>
<feature type="binding site" evidence="9">
    <location>
        <position position="96"/>
    </location>
    <ligand>
        <name>NAD(+)</name>
        <dbReference type="ChEBI" id="CHEBI:57540"/>
    </ligand>
</feature>
<dbReference type="Pfam" id="PF00056">
    <property type="entry name" value="Ldh_1_N"/>
    <property type="match status" value="1"/>
</dbReference>
<accession>F0QQS1</accession>
<reference evidence="13 14" key="1">
    <citation type="journal article" date="2011" name="J. Bacteriol.">
        <title>Complete genome sequences of two hemotropic Mycoplasmas, Mycoplasma haemofelis strain Ohio2 and Mycoplasma suis strain Illinois.</title>
        <authorList>
            <person name="Messick J.B."/>
            <person name="Santos A.P."/>
            <person name="Guimaraes A.M."/>
        </authorList>
    </citation>
    <scope>NUCLEOTIDE SEQUENCE [LARGE SCALE GENOMIC DNA]</scope>
    <source>
        <strain evidence="13 14">Illinois</strain>
    </source>
</reference>
<dbReference type="EC" id="1.1.1.27" evidence="3 7"/>
<dbReference type="GO" id="GO:0005737">
    <property type="term" value="C:cytoplasm"/>
    <property type="evidence" value="ECO:0007669"/>
    <property type="project" value="UniProtKB-UniRule"/>
</dbReference>
<evidence type="ECO:0000259" key="11">
    <source>
        <dbReference type="Pfam" id="PF00056"/>
    </source>
</evidence>
<gene>
    <name evidence="13" type="primary">ldh</name>
    <name evidence="13" type="ordered locus">MSU_0299</name>
</gene>
<comment type="catalytic activity">
    <reaction evidence="6">
        <text>(S)-lactate + NAD(+) = pyruvate + NADH + H(+)</text>
        <dbReference type="Rhea" id="RHEA:23444"/>
        <dbReference type="ChEBI" id="CHEBI:15361"/>
        <dbReference type="ChEBI" id="CHEBI:15378"/>
        <dbReference type="ChEBI" id="CHEBI:16651"/>
        <dbReference type="ChEBI" id="CHEBI:57540"/>
        <dbReference type="ChEBI" id="CHEBI:57945"/>
        <dbReference type="EC" id="1.1.1.27"/>
    </reaction>
</comment>
<comment type="similarity">
    <text evidence="2">Belongs to the LDH/MDH superfamily. LDH family.</text>
</comment>
<dbReference type="InterPro" id="IPR001557">
    <property type="entry name" value="L-lactate/malate_DH"/>
</dbReference>
<dbReference type="UniPathway" id="UPA00554">
    <property type="reaction ID" value="UER00611"/>
</dbReference>
<dbReference type="InterPro" id="IPR036291">
    <property type="entry name" value="NAD(P)-bd_dom_sf"/>
</dbReference>
<evidence type="ECO:0000256" key="3">
    <source>
        <dbReference type="ARBA" id="ARBA00012967"/>
    </source>
</evidence>
<dbReference type="PIRSF" id="PIRSF000102">
    <property type="entry name" value="Lac_mal_DH"/>
    <property type="match status" value="1"/>
</dbReference>
<organism evidence="13 14">
    <name type="scientific">Mycoplasma suis (strain Illinois)</name>
    <dbReference type="NCBI Taxonomy" id="768700"/>
    <lineage>
        <taxon>Bacteria</taxon>
        <taxon>Bacillati</taxon>
        <taxon>Mycoplasmatota</taxon>
        <taxon>Mollicutes</taxon>
        <taxon>Mycoplasmataceae</taxon>
        <taxon>Mycoplasma</taxon>
    </lineage>
</organism>
<feature type="domain" description="Lactate/malate dehydrogenase N-terminal" evidence="11">
    <location>
        <begin position="3"/>
        <end position="143"/>
    </location>
</feature>
<dbReference type="PRINTS" id="PR00086">
    <property type="entry name" value="LLDHDRGNASE"/>
</dbReference>
<evidence type="ECO:0000256" key="4">
    <source>
        <dbReference type="ARBA" id="ARBA00023002"/>
    </source>
</evidence>
<evidence type="ECO:0000259" key="12">
    <source>
        <dbReference type="Pfam" id="PF02866"/>
    </source>
</evidence>
<dbReference type="RefSeq" id="WP_013608948.1">
    <property type="nucleotide sequence ID" value="NC_015155.1"/>
</dbReference>
<dbReference type="PANTHER" id="PTHR43128">
    <property type="entry name" value="L-2-HYDROXYCARBOXYLATE DEHYDROGENASE (NAD(P)(+))"/>
    <property type="match status" value="1"/>
</dbReference>
<dbReference type="Pfam" id="PF02866">
    <property type="entry name" value="Ldh_1_C"/>
    <property type="match status" value="1"/>
</dbReference>
<dbReference type="Gene3D" id="3.40.50.720">
    <property type="entry name" value="NAD(P)-binding Rossmann-like Domain"/>
    <property type="match status" value="1"/>
</dbReference>
<dbReference type="InterPro" id="IPR022383">
    <property type="entry name" value="Lactate/malate_DH_C"/>
</dbReference>